<dbReference type="InterPro" id="IPR003595">
    <property type="entry name" value="Tyr_Pase_cat"/>
</dbReference>
<dbReference type="InterPro" id="IPR052782">
    <property type="entry name" value="Oocyte-zygote_transition_reg"/>
</dbReference>
<evidence type="ECO:0000259" key="2">
    <source>
        <dbReference type="PROSITE" id="PS50055"/>
    </source>
</evidence>
<dbReference type="PROSITE" id="PS00383">
    <property type="entry name" value="TYR_PHOSPHATASE_1"/>
    <property type="match status" value="1"/>
</dbReference>
<dbReference type="CDD" id="cd00047">
    <property type="entry name" value="PTPc"/>
    <property type="match status" value="1"/>
</dbReference>
<evidence type="ECO:0000313" key="4">
    <source>
        <dbReference type="EMBL" id="TKR78005.1"/>
    </source>
</evidence>
<dbReference type="GO" id="GO:0004725">
    <property type="term" value="F:protein tyrosine phosphatase activity"/>
    <property type="evidence" value="ECO:0007669"/>
    <property type="project" value="InterPro"/>
</dbReference>
<evidence type="ECO:0008006" key="6">
    <source>
        <dbReference type="Google" id="ProtNLM"/>
    </source>
</evidence>
<dbReference type="SUPFAM" id="SSF52799">
    <property type="entry name" value="(Phosphotyrosine protein) phosphatases II"/>
    <property type="match status" value="1"/>
</dbReference>
<gene>
    <name evidence="4" type="ORF">L596_018882</name>
</gene>
<protein>
    <recommendedName>
        <fullName evidence="6">Tyrosine-protein phosphatase domain-containing protein</fullName>
    </recommendedName>
</protein>
<evidence type="ECO:0000313" key="5">
    <source>
        <dbReference type="Proteomes" id="UP000298663"/>
    </source>
</evidence>
<feature type="compositionally biased region" description="Polar residues" evidence="1">
    <location>
        <begin position="37"/>
        <end position="47"/>
    </location>
</feature>
<dbReference type="AlphaFoldDB" id="A0A4V6A261"/>
<dbReference type="Proteomes" id="UP000298663">
    <property type="component" value="Unassembled WGS sequence"/>
</dbReference>
<dbReference type="STRING" id="34508.A0A4V6A261"/>
<dbReference type="InterPro" id="IPR000387">
    <property type="entry name" value="Tyr_Pase_dom"/>
</dbReference>
<feature type="domain" description="Tyrosine-protein phosphatase" evidence="2">
    <location>
        <begin position="101"/>
        <end position="359"/>
    </location>
</feature>
<dbReference type="SMART" id="SM00404">
    <property type="entry name" value="PTPc_motif"/>
    <property type="match status" value="1"/>
</dbReference>
<dbReference type="SMART" id="SM00194">
    <property type="entry name" value="PTPc"/>
    <property type="match status" value="1"/>
</dbReference>
<dbReference type="InterPro" id="IPR029021">
    <property type="entry name" value="Prot-tyrosine_phosphatase-like"/>
</dbReference>
<dbReference type="PROSITE" id="PS50056">
    <property type="entry name" value="TYR_PHOSPHATASE_2"/>
    <property type="match status" value="1"/>
</dbReference>
<dbReference type="OrthoDB" id="8609993at2759"/>
<keyword evidence="5" id="KW-1185">Reference proteome</keyword>
<feature type="region of interest" description="Disordered" evidence="1">
    <location>
        <begin position="1"/>
        <end position="63"/>
    </location>
</feature>
<reference evidence="4 5" key="1">
    <citation type="journal article" date="2015" name="Genome Biol.">
        <title>Comparative genomics of Steinernema reveals deeply conserved gene regulatory networks.</title>
        <authorList>
            <person name="Dillman A.R."/>
            <person name="Macchietto M."/>
            <person name="Porter C.F."/>
            <person name="Rogers A."/>
            <person name="Williams B."/>
            <person name="Antoshechkin I."/>
            <person name="Lee M.M."/>
            <person name="Goodwin Z."/>
            <person name="Lu X."/>
            <person name="Lewis E.E."/>
            <person name="Goodrich-Blair H."/>
            <person name="Stock S.P."/>
            <person name="Adams B.J."/>
            <person name="Sternberg P.W."/>
            <person name="Mortazavi A."/>
        </authorList>
    </citation>
    <scope>NUCLEOTIDE SEQUENCE [LARGE SCALE GENOMIC DNA]</scope>
    <source>
        <strain evidence="4 5">ALL</strain>
    </source>
</reference>
<feature type="domain" description="Tyrosine specific protein phosphatases" evidence="3">
    <location>
        <begin position="295"/>
        <end position="350"/>
    </location>
</feature>
<evidence type="ECO:0000259" key="3">
    <source>
        <dbReference type="PROSITE" id="PS50056"/>
    </source>
</evidence>
<reference evidence="4 5" key="2">
    <citation type="journal article" date="2019" name="G3 (Bethesda)">
        <title>Hybrid Assembly of the Genome of the Entomopathogenic Nematode Steinernema carpocapsae Identifies the X-Chromosome.</title>
        <authorList>
            <person name="Serra L."/>
            <person name="Macchietto M."/>
            <person name="Macias-Munoz A."/>
            <person name="McGill C.J."/>
            <person name="Rodriguez I.M."/>
            <person name="Rodriguez B."/>
            <person name="Murad R."/>
            <person name="Mortazavi A."/>
        </authorList>
    </citation>
    <scope>NUCLEOTIDE SEQUENCE [LARGE SCALE GENOMIC DNA]</scope>
    <source>
        <strain evidence="4 5">ALL</strain>
    </source>
</reference>
<evidence type="ECO:0000256" key="1">
    <source>
        <dbReference type="SAM" id="MobiDB-lite"/>
    </source>
</evidence>
<accession>A0A4V6A261</accession>
<dbReference type="PANTHER" id="PTHR46163">
    <property type="entry name" value="TYROSINE-PROTEIN PHOSPHATASE-RELATED"/>
    <property type="match status" value="1"/>
</dbReference>
<dbReference type="PROSITE" id="PS50055">
    <property type="entry name" value="TYR_PHOSPHATASE_PTP"/>
    <property type="match status" value="1"/>
</dbReference>
<name>A0A4V6A261_STECR</name>
<dbReference type="PRINTS" id="PR00700">
    <property type="entry name" value="PRTYPHPHTASE"/>
</dbReference>
<proteinExistence type="predicted"/>
<dbReference type="Gene3D" id="3.90.190.10">
    <property type="entry name" value="Protein tyrosine phosphatase superfamily"/>
    <property type="match status" value="1"/>
</dbReference>
<sequence>MDKKASAPPVRRLPNTSPGVQKPVAKSEMGTPPVPSVRQSSNENSSRPKVAMPRVNSPFKTDKSDCKTPVILPIDAVPNERSKIVMKRFAVMTMQKGIQAILQEYNDLKTCCSTPAQFKHDTFDKYQEKNRYKDIPCVEQTRVPLFWPPNSQSDYIHANWVRGIPDLQKQIICTQGPIPNTIGDFWRMIWQEKAIVIVMLCCVMEGGKKKCEQYWPEKTGEKISCAGLEILNERVETFSPDLQYTKLIITGTGSDGGIRRHTVNHVLWNGWPDKGVPLSSTGALRLIFRTQTLSPAVIHCSAGVGRTGTIVALEICMRTLNAGSELSVYNVIKELRSRRYLACQTDLQYLYVHRAILAFVTSKNIVSNEEIAKFVLDYEELVKQRNAMPGAT</sequence>
<dbReference type="InterPro" id="IPR000242">
    <property type="entry name" value="PTP_cat"/>
</dbReference>
<dbReference type="Pfam" id="PF00102">
    <property type="entry name" value="Y_phosphatase"/>
    <property type="match status" value="1"/>
</dbReference>
<comment type="caution">
    <text evidence="4">The sequence shown here is derived from an EMBL/GenBank/DDBJ whole genome shotgun (WGS) entry which is preliminary data.</text>
</comment>
<organism evidence="4 5">
    <name type="scientific">Steinernema carpocapsae</name>
    <name type="common">Entomopathogenic nematode</name>
    <dbReference type="NCBI Taxonomy" id="34508"/>
    <lineage>
        <taxon>Eukaryota</taxon>
        <taxon>Metazoa</taxon>
        <taxon>Ecdysozoa</taxon>
        <taxon>Nematoda</taxon>
        <taxon>Chromadorea</taxon>
        <taxon>Rhabditida</taxon>
        <taxon>Tylenchina</taxon>
        <taxon>Panagrolaimomorpha</taxon>
        <taxon>Strongyloidoidea</taxon>
        <taxon>Steinernematidae</taxon>
        <taxon>Steinernema</taxon>
    </lineage>
</organism>
<dbReference type="InterPro" id="IPR016130">
    <property type="entry name" value="Tyr_Pase_AS"/>
</dbReference>
<dbReference type="EMBL" id="AZBU02000005">
    <property type="protein sequence ID" value="TKR78005.1"/>
    <property type="molecule type" value="Genomic_DNA"/>
</dbReference>